<dbReference type="VEuPathDB" id="FungiDB:AAP_06176"/>
<evidence type="ECO:0000256" key="2">
    <source>
        <dbReference type="ARBA" id="ARBA00022723"/>
    </source>
</evidence>
<dbReference type="EMBL" id="AZGZ01000046">
    <property type="protein sequence ID" value="KZZ86837.1"/>
    <property type="molecule type" value="Genomic_DNA"/>
</dbReference>
<evidence type="ECO:0000256" key="3">
    <source>
        <dbReference type="ARBA" id="ARBA00023015"/>
    </source>
</evidence>
<evidence type="ECO:0000313" key="9">
    <source>
        <dbReference type="Proteomes" id="UP000242877"/>
    </source>
</evidence>
<dbReference type="Pfam" id="PF04082">
    <property type="entry name" value="Fungal_trans"/>
    <property type="match status" value="1"/>
</dbReference>
<dbReference type="InterPro" id="IPR007219">
    <property type="entry name" value="XnlR_reg_dom"/>
</dbReference>
<feature type="region of interest" description="Disordered" evidence="6">
    <location>
        <begin position="828"/>
        <end position="858"/>
    </location>
</feature>
<dbReference type="Proteomes" id="UP000242877">
    <property type="component" value="Unassembled WGS sequence"/>
</dbReference>
<keyword evidence="5" id="KW-0539">Nucleus</keyword>
<keyword evidence="9" id="KW-1185">Reference proteome</keyword>
<comment type="subcellular location">
    <subcellularLocation>
        <location evidence="1">Nucleus</location>
    </subcellularLocation>
</comment>
<organism evidence="8 9">
    <name type="scientific">Ascosphaera apis ARSEF 7405</name>
    <dbReference type="NCBI Taxonomy" id="392613"/>
    <lineage>
        <taxon>Eukaryota</taxon>
        <taxon>Fungi</taxon>
        <taxon>Dikarya</taxon>
        <taxon>Ascomycota</taxon>
        <taxon>Pezizomycotina</taxon>
        <taxon>Eurotiomycetes</taxon>
        <taxon>Eurotiomycetidae</taxon>
        <taxon>Onygenales</taxon>
        <taxon>Ascosphaeraceae</taxon>
        <taxon>Ascosphaera</taxon>
    </lineage>
</organism>
<dbReference type="GO" id="GO:0000981">
    <property type="term" value="F:DNA-binding transcription factor activity, RNA polymerase II-specific"/>
    <property type="evidence" value="ECO:0007669"/>
    <property type="project" value="InterPro"/>
</dbReference>
<keyword evidence="4" id="KW-0804">Transcription</keyword>
<name>A0A167UZX6_9EURO</name>
<accession>A0A167UZX6</accession>
<dbReference type="InterPro" id="IPR050815">
    <property type="entry name" value="TF_fung"/>
</dbReference>
<dbReference type="GO" id="GO:0008270">
    <property type="term" value="F:zinc ion binding"/>
    <property type="evidence" value="ECO:0007669"/>
    <property type="project" value="InterPro"/>
</dbReference>
<evidence type="ECO:0000256" key="6">
    <source>
        <dbReference type="SAM" id="MobiDB-lite"/>
    </source>
</evidence>
<dbReference type="GO" id="GO:0005634">
    <property type="term" value="C:nucleus"/>
    <property type="evidence" value="ECO:0007669"/>
    <property type="project" value="UniProtKB-SubCell"/>
</dbReference>
<evidence type="ECO:0000259" key="7">
    <source>
        <dbReference type="SMART" id="SM00906"/>
    </source>
</evidence>
<keyword evidence="3" id="KW-0805">Transcription regulation</keyword>
<dbReference type="CDD" id="cd12148">
    <property type="entry name" value="fungal_TF_MHR"/>
    <property type="match status" value="1"/>
</dbReference>
<evidence type="ECO:0000256" key="1">
    <source>
        <dbReference type="ARBA" id="ARBA00004123"/>
    </source>
</evidence>
<evidence type="ECO:0000256" key="5">
    <source>
        <dbReference type="ARBA" id="ARBA00023242"/>
    </source>
</evidence>
<feature type="compositionally biased region" description="Basic and acidic residues" evidence="6">
    <location>
        <begin position="1"/>
        <end position="17"/>
    </location>
</feature>
<dbReference type="AlphaFoldDB" id="A0A167UZX6"/>
<dbReference type="GO" id="GO:0006351">
    <property type="term" value="P:DNA-templated transcription"/>
    <property type="evidence" value="ECO:0007669"/>
    <property type="project" value="InterPro"/>
</dbReference>
<sequence>MKRVDGLEKQLQEEQRKSGTTPAPVPAPAPASAPEPQPETNLSPSIGSKRKSEHIETESPGSRNDPKEVSPGSNPAKRPSIPRNIFMDSGAYLTEVPNINPSHTSALEASSYTTTPPATNQQPLIMPDSVLDTFFTRVNEKPFYLLDEQSVRQLHRTDQLPPALSMAIYALTMRYTSWSNTSLSSLRRLSQNYASRARRMVDPDSPSLEGLQTLLILSLAFLANGQGKKSYLIFGNCISMAFALELHREVSIRAKMLLSERETRRRVFWTCYILDRFFVCGSKRPSLITDSCIALKLPSWAPTTGGLMVEGDLFHAGPNIRYCPDPRRRGQDAVSLLIDIARILGIANQYSAAGGVKGDSHFPWHSLSSISKIRSELDIWAASTQDVFVSIDALFGHPQASILLLSKLVYHLAHCIIYRPFLPMDLVELRGTGQHQSWQIEATSLCFSHANAIIELVEIGRSFPMVEWSAFVGHCIWTAGTVHIHGAHYKGKEGDVFAASSDYLMRGITQLSWLSNVWTGIQHHREMLQNVHAAHSELIAALSSNAISAPVAVFHLEGFFERYTGQEFDGSHVRLTDMPIEEFVDGLAPFSRNAQGNNFTHPRNASISSISPRSQSMMYSSGISGAFKSSPPNAALGTPLEIQQSLTQRMSQSIHSQAEQQQSMKLALSTAHIHDLHASTIPDMTSSYLQFPYPPNTGYAFPSGSVSAQQQQQQQQQQQVNGLVESHFATFPFEPRHQPHLDPSHPFEPISRVAGQQQQQLAVNTTGTIAVTSAQSDFHQPVQAGDTGVSEKDPFLSLLEQLVDDPGSLGGTTEMDYFLAGDSHVSGLKHDGHGDSEKDTSAGETQGNREGIVGTLGG</sequence>
<dbReference type="OrthoDB" id="4207362at2759"/>
<feature type="region of interest" description="Disordered" evidence="6">
    <location>
        <begin position="1"/>
        <end position="83"/>
    </location>
</feature>
<feature type="compositionally biased region" description="Basic and acidic residues" evidence="6">
    <location>
        <begin position="828"/>
        <end position="841"/>
    </location>
</feature>
<proteinExistence type="predicted"/>
<feature type="domain" description="Xylanolytic transcriptional activator regulatory" evidence="7">
    <location>
        <begin position="230"/>
        <end position="304"/>
    </location>
</feature>
<dbReference type="PANTHER" id="PTHR47338:SF4">
    <property type="entry name" value="ZN(II)2CYS6 TRANSCRIPTION FACTOR (EUROFUNG)"/>
    <property type="match status" value="1"/>
</dbReference>
<dbReference type="GO" id="GO:0003677">
    <property type="term" value="F:DNA binding"/>
    <property type="evidence" value="ECO:0007669"/>
    <property type="project" value="InterPro"/>
</dbReference>
<dbReference type="PANTHER" id="PTHR47338">
    <property type="entry name" value="ZN(II)2CYS6 TRANSCRIPTION FACTOR (EUROFUNG)-RELATED"/>
    <property type="match status" value="1"/>
</dbReference>
<protein>
    <submittedName>
        <fullName evidence="8">Transcription factor</fullName>
    </submittedName>
</protein>
<keyword evidence="2" id="KW-0479">Metal-binding</keyword>
<gene>
    <name evidence="8" type="ORF">AAP_06176</name>
</gene>
<evidence type="ECO:0000256" key="4">
    <source>
        <dbReference type="ARBA" id="ARBA00023163"/>
    </source>
</evidence>
<reference evidence="8 9" key="1">
    <citation type="journal article" date="2016" name="Genome Biol. Evol.">
        <title>Divergent and convergent evolution of fungal pathogenicity.</title>
        <authorList>
            <person name="Shang Y."/>
            <person name="Xiao G."/>
            <person name="Zheng P."/>
            <person name="Cen K."/>
            <person name="Zhan S."/>
            <person name="Wang C."/>
        </authorList>
    </citation>
    <scope>NUCLEOTIDE SEQUENCE [LARGE SCALE GENOMIC DNA]</scope>
    <source>
        <strain evidence="8 9">ARSEF 7405</strain>
    </source>
</reference>
<evidence type="ECO:0000313" key="8">
    <source>
        <dbReference type="EMBL" id="KZZ86837.1"/>
    </source>
</evidence>
<comment type="caution">
    <text evidence="8">The sequence shown here is derived from an EMBL/GenBank/DDBJ whole genome shotgun (WGS) entry which is preliminary data.</text>
</comment>
<feature type="compositionally biased region" description="Pro residues" evidence="6">
    <location>
        <begin position="23"/>
        <end position="37"/>
    </location>
</feature>
<dbReference type="SMART" id="SM00906">
    <property type="entry name" value="Fungal_trans"/>
    <property type="match status" value="1"/>
</dbReference>